<protein>
    <submittedName>
        <fullName evidence="2">LAGLIDADG family homing endonuclease</fullName>
    </submittedName>
</protein>
<dbReference type="EMBL" id="JAUHTR010000001">
    <property type="protein sequence ID" value="MDN4523034.1"/>
    <property type="molecule type" value="Genomic_DNA"/>
</dbReference>
<comment type="caution">
    <text evidence="2">The sequence shown here is derived from an EMBL/GenBank/DDBJ whole genome shotgun (WGS) entry which is preliminary data.</text>
</comment>
<evidence type="ECO:0000259" key="1">
    <source>
        <dbReference type="PROSITE" id="PS50819"/>
    </source>
</evidence>
<evidence type="ECO:0000313" key="2">
    <source>
        <dbReference type="EMBL" id="MDN4523034.1"/>
    </source>
</evidence>
<dbReference type="RefSeq" id="WP_301164101.1">
    <property type="nucleotide sequence ID" value="NZ_JAUHTR010000001.1"/>
</dbReference>
<proteinExistence type="predicted"/>
<reference evidence="2" key="1">
    <citation type="submission" date="2023-07" db="EMBL/GenBank/DDBJ databases">
        <title>Fictibacillus sp. isolated from freshwater pond.</title>
        <authorList>
            <person name="Kirdat K."/>
            <person name="Bhat A."/>
            <person name="Mourya A."/>
            <person name="Yadav A."/>
        </authorList>
    </citation>
    <scope>NUCLEOTIDE SEQUENCE</scope>
    <source>
        <strain evidence="2">NE201</strain>
    </source>
</reference>
<dbReference type="SUPFAM" id="SSF55608">
    <property type="entry name" value="Homing endonucleases"/>
    <property type="match status" value="2"/>
</dbReference>
<organism evidence="2 3">
    <name type="scientific">Fictibacillus fluitans</name>
    <dbReference type="NCBI Taxonomy" id="3058422"/>
    <lineage>
        <taxon>Bacteria</taxon>
        <taxon>Bacillati</taxon>
        <taxon>Bacillota</taxon>
        <taxon>Bacilli</taxon>
        <taxon>Bacillales</taxon>
        <taxon>Fictibacillaceae</taxon>
        <taxon>Fictibacillus</taxon>
    </lineage>
</organism>
<dbReference type="InterPro" id="IPR004042">
    <property type="entry name" value="Intein_endonuc_central"/>
</dbReference>
<dbReference type="InterPro" id="IPR027434">
    <property type="entry name" value="Homing_endonucl"/>
</dbReference>
<dbReference type="InterPro" id="IPR004860">
    <property type="entry name" value="LAGLIDADG_dom"/>
</dbReference>
<dbReference type="PRINTS" id="PR00379">
    <property type="entry name" value="INTEIN"/>
</dbReference>
<keyword evidence="2" id="KW-0540">Nuclease</keyword>
<sequence>MKKSKCTMSVPEILKMYRNGCNTKEISLKANVSTRYINQILKKHQVERPSHSSWLRTYSVNEDYFKNWSASMAYILGFFVADGTIPKDIQSISFSQKDRCILDKIKIEMQSTHPIIKNNKTAVHILNINSKVLKEDLMLIHGIGSNKSLNVQFPYVPNEYVSHFIRGYFDGDGNIYTRGNMVSFVGGSLLFMTKLSKVLSERDLNPYLQTTNNHYRIYISGRKTIKQFYEWIYQDKTLFLARKFNAFKDKDLNSELLNNKHLKTTKKAVQLRKDLFIKIYRETNCIKTACNQVGILIPTLKRWIKTDEVFAKEILRPKDGE</sequence>
<keyword evidence="2" id="KW-0255">Endonuclease</keyword>
<keyword evidence="3" id="KW-1185">Reference proteome</keyword>
<keyword evidence="2" id="KW-0378">Hydrolase</keyword>
<dbReference type="Gene3D" id="1.10.10.60">
    <property type="entry name" value="Homeodomain-like"/>
    <property type="match status" value="1"/>
</dbReference>
<dbReference type="Gene3D" id="3.10.28.10">
    <property type="entry name" value="Homing endonucleases"/>
    <property type="match status" value="1"/>
</dbReference>
<dbReference type="PROSITE" id="PS50819">
    <property type="entry name" value="INTEIN_ENDONUCLEASE"/>
    <property type="match status" value="1"/>
</dbReference>
<dbReference type="GO" id="GO:0004519">
    <property type="term" value="F:endonuclease activity"/>
    <property type="evidence" value="ECO:0007669"/>
    <property type="project" value="UniProtKB-KW"/>
</dbReference>
<gene>
    <name evidence="2" type="ORF">QYB97_01030</name>
</gene>
<evidence type="ECO:0000313" key="3">
    <source>
        <dbReference type="Proteomes" id="UP001172721"/>
    </source>
</evidence>
<dbReference type="InterPro" id="IPR006142">
    <property type="entry name" value="INTEIN"/>
</dbReference>
<accession>A0ABT8HQI4</accession>
<name>A0ABT8HQI4_9BACL</name>
<feature type="domain" description="DOD-type homing endonuclease" evidence="1">
    <location>
        <begin position="75"/>
        <end position="213"/>
    </location>
</feature>
<dbReference type="Pfam" id="PF14528">
    <property type="entry name" value="LAGLIDADG_3"/>
    <property type="match status" value="2"/>
</dbReference>
<dbReference type="Proteomes" id="UP001172721">
    <property type="component" value="Unassembled WGS sequence"/>
</dbReference>